<dbReference type="InterPro" id="IPR011041">
    <property type="entry name" value="Quinoprot_gluc/sorb_DH_b-prop"/>
</dbReference>
<protein>
    <submittedName>
        <fullName evidence="6">Glucose/arabinose dehydrogenase, beta-propeller fold</fullName>
    </submittedName>
</protein>
<dbReference type="STRING" id="1419482.SAMN05444266_11277"/>
<accession>A0A1M7M5F0</accession>
<dbReference type="AlphaFoldDB" id="A0A1M7M5F0"/>
<evidence type="ECO:0000313" key="7">
    <source>
        <dbReference type="Proteomes" id="UP000184420"/>
    </source>
</evidence>
<keyword evidence="3 4" id="KW-0408">Iron</keyword>
<organism evidence="6 7">
    <name type="scientific">Chitinophaga jiangningensis</name>
    <dbReference type="NCBI Taxonomy" id="1419482"/>
    <lineage>
        <taxon>Bacteria</taxon>
        <taxon>Pseudomonadati</taxon>
        <taxon>Bacteroidota</taxon>
        <taxon>Chitinophagia</taxon>
        <taxon>Chitinophagales</taxon>
        <taxon>Chitinophagaceae</taxon>
        <taxon>Chitinophaga</taxon>
    </lineage>
</organism>
<dbReference type="PANTHER" id="PTHR33546:SF1">
    <property type="entry name" value="LARGE, MULTIFUNCTIONAL SECRETED PROTEIN"/>
    <property type="match status" value="1"/>
</dbReference>
<dbReference type="Gene3D" id="1.10.760.10">
    <property type="entry name" value="Cytochrome c-like domain"/>
    <property type="match status" value="1"/>
</dbReference>
<dbReference type="Pfam" id="PF23500">
    <property type="entry name" value="DUF7133"/>
    <property type="match status" value="1"/>
</dbReference>
<dbReference type="RefSeq" id="WP_073087065.1">
    <property type="nucleotide sequence ID" value="NZ_FRBL01000012.1"/>
</dbReference>
<dbReference type="InterPro" id="IPR009056">
    <property type="entry name" value="Cyt_c-like_dom"/>
</dbReference>
<evidence type="ECO:0000256" key="4">
    <source>
        <dbReference type="PROSITE-ProRule" id="PRU00433"/>
    </source>
</evidence>
<dbReference type="InterPro" id="IPR036909">
    <property type="entry name" value="Cyt_c-like_dom_sf"/>
</dbReference>
<dbReference type="GO" id="GO:0046872">
    <property type="term" value="F:metal ion binding"/>
    <property type="evidence" value="ECO:0007669"/>
    <property type="project" value="UniProtKB-KW"/>
</dbReference>
<keyword evidence="2 4" id="KW-0479">Metal-binding</keyword>
<keyword evidence="1 4" id="KW-0349">Heme</keyword>
<dbReference type="InterPro" id="IPR011042">
    <property type="entry name" value="6-blade_b-propeller_TolB-like"/>
</dbReference>
<dbReference type="GO" id="GO:0020037">
    <property type="term" value="F:heme binding"/>
    <property type="evidence" value="ECO:0007669"/>
    <property type="project" value="InterPro"/>
</dbReference>
<evidence type="ECO:0000256" key="3">
    <source>
        <dbReference type="ARBA" id="ARBA00023004"/>
    </source>
</evidence>
<evidence type="ECO:0000259" key="5">
    <source>
        <dbReference type="PROSITE" id="PS51007"/>
    </source>
</evidence>
<sequence length="754" mass="83594">MGRYQYLIFSALILAFVACNQHKTTNAANDSDKDSAGVLEGREAIRHMELEDGLEVQLVAQEPMVVAPVAMTFDFSGRMWVVEMTGFMPDTSGTGEDIANGKIVVLEDKNGDGEADERHVFLDSLVLPRAICLVDSGILVATPPQLWYYEIQGNKAGKRTLVDDHYADGGNVEHQPNGLLRSMDNWIYNAKSDSRYRKVHGKWIKERTQFRGQWGISQDDEGRLFYNNNSQNLLGDYFLPGLPGKNTHQREAAGFDEKVVSDNNVYPARKNLGVNRGYVKGVLNEEGKLISFTAACGPHIYRGELLPRKYYGGAFVAEPAANLVKWNILRDSGDVVTGEQAYKGKEFLASADERFRPTNLITGTDGALYITDMYRGIIQHKTYLTPYLKQQIAARKLTLPLNCGRIYRIVPKGSHPALLNTATSTSAMLTLLHHKNGIIRDMAQQQLVDQGVKAAVPLLRLSLHDTTQPLTQRHALWTLEGLEALTLDDVRYLLDSGTVKLKIQAMAALPSLYNKNNSKTVTGIIDSLLHQPATARHAAWLLPAVGKWDKGAVAMMEQYILTHYAADRYISAALVNNAQGRERALLEQLQAMHKDTTISLYKVLQETMEDMQSAEEKQKMAALELSYPRGYEIFNNICQTCHGKNGNGIASMAPPLNESNWVNGDKKKLAAIVLYGLTGPVAVHGKVYQSPEISGDMPGIGSSDEYSDADIAQVLSYLRAAWKNKAGQVTESDIKAVRKQYNGRQKPFTASELQ</sequence>
<dbReference type="Gene3D" id="1.25.10.10">
    <property type="entry name" value="Leucine-rich Repeat Variant"/>
    <property type="match status" value="1"/>
</dbReference>
<dbReference type="Pfam" id="PF00034">
    <property type="entry name" value="Cytochrom_C"/>
    <property type="match status" value="1"/>
</dbReference>
<name>A0A1M7M5F0_9BACT</name>
<dbReference type="PROSITE" id="PS51257">
    <property type="entry name" value="PROKAR_LIPOPROTEIN"/>
    <property type="match status" value="1"/>
</dbReference>
<dbReference type="SUPFAM" id="SSF50952">
    <property type="entry name" value="Soluble quinoprotein glucose dehydrogenase"/>
    <property type="match status" value="1"/>
</dbReference>
<proteinExistence type="predicted"/>
<dbReference type="Proteomes" id="UP000184420">
    <property type="component" value="Unassembled WGS sequence"/>
</dbReference>
<feature type="domain" description="Cytochrome c" evidence="5">
    <location>
        <begin position="625"/>
        <end position="722"/>
    </location>
</feature>
<dbReference type="EMBL" id="FRBL01000012">
    <property type="protein sequence ID" value="SHM85934.1"/>
    <property type="molecule type" value="Genomic_DNA"/>
</dbReference>
<keyword evidence="7" id="KW-1185">Reference proteome</keyword>
<dbReference type="GO" id="GO:0009055">
    <property type="term" value="F:electron transfer activity"/>
    <property type="evidence" value="ECO:0007669"/>
    <property type="project" value="InterPro"/>
</dbReference>
<evidence type="ECO:0000256" key="2">
    <source>
        <dbReference type="ARBA" id="ARBA00022723"/>
    </source>
</evidence>
<dbReference type="PANTHER" id="PTHR33546">
    <property type="entry name" value="LARGE, MULTIFUNCTIONAL SECRETED PROTEIN-RELATED"/>
    <property type="match status" value="1"/>
</dbReference>
<gene>
    <name evidence="6" type="ORF">SAMN05444266_11277</name>
</gene>
<evidence type="ECO:0000256" key="1">
    <source>
        <dbReference type="ARBA" id="ARBA00022617"/>
    </source>
</evidence>
<dbReference type="PROSITE" id="PS51007">
    <property type="entry name" value="CYTC"/>
    <property type="match status" value="1"/>
</dbReference>
<evidence type="ECO:0000313" key="6">
    <source>
        <dbReference type="EMBL" id="SHM85934.1"/>
    </source>
</evidence>
<dbReference type="Gene3D" id="2.120.10.30">
    <property type="entry name" value="TolB, C-terminal domain"/>
    <property type="match status" value="1"/>
</dbReference>
<dbReference type="SUPFAM" id="SSF46626">
    <property type="entry name" value="Cytochrome c"/>
    <property type="match status" value="1"/>
</dbReference>
<dbReference type="OrthoDB" id="9811395at2"/>
<reference evidence="6 7" key="1">
    <citation type="submission" date="2016-11" db="EMBL/GenBank/DDBJ databases">
        <authorList>
            <person name="Jaros S."/>
            <person name="Januszkiewicz K."/>
            <person name="Wedrychowicz H."/>
        </authorList>
    </citation>
    <scope>NUCLEOTIDE SEQUENCE [LARGE SCALE GENOMIC DNA]</scope>
    <source>
        <strain evidence="6 7">DSM 27406</strain>
    </source>
</reference>
<dbReference type="InterPro" id="IPR011989">
    <property type="entry name" value="ARM-like"/>
</dbReference>
<dbReference type="InterPro" id="IPR055557">
    <property type="entry name" value="DUF7133"/>
</dbReference>